<dbReference type="Proteomes" id="UP000287651">
    <property type="component" value="Unassembled WGS sequence"/>
</dbReference>
<feature type="compositionally biased region" description="Basic and acidic residues" evidence="1">
    <location>
        <begin position="162"/>
        <end position="183"/>
    </location>
</feature>
<evidence type="ECO:0000256" key="1">
    <source>
        <dbReference type="SAM" id="MobiDB-lite"/>
    </source>
</evidence>
<sequence length="183" mass="19442">MVDMQQLWPPPPILLPPSAQEFEIRLEEFQCKDPSESRCCLRARGGHLYGHLQRGGLLWPTAPAKGRPDVARASPQGATPARDQIAGAAARRWSVVARRPQGVAASARSQGRPTVGTMPAGRQPMGKGTAHKGCHLQGRLLTRVTADKGNAYGGDAHGGATRRSDAGRRGGSGDDAVRVREEG</sequence>
<evidence type="ECO:0000313" key="2">
    <source>
        <dbReference type="EMBL" id="RRT51040.1"/>
    </source>
</evidence>
<accession>A0A426YHA0</accession>
<name>A0A426YHA0_ENSVE</name>
<proteinExistence type="predicted"/>
<comment type="caution">
    <text evidence="2">The sequence shown here is derived from an EMBL/GenBank/DDBJ whole genome shotgun (WGS) entry which is preliminary data.</text>
</comment>
<feature type="region of interest" description="Disordered" evidence="1">
    <location>
        <begin position="99"/>
        <end position="183"/>
    </location>
</feature>
<dbReference type="EMBL" id="AMZH03012424">
    <property type="protein sequence ID" value="RRT51040.1"/>
    <property type="molecule type" value="Genomic_DNA"/>
</dbReference>
<dbReference type="AlphaFoldDB" id="A0A426YHA0"/>
<organism evidence="2 3">
    <name type="scientific">Ensete ventricosum</name>
    <name type="common">Abyssinian banana</name>
    <name type="synonym">Musa ensete</name>
    <dbReference type="NCBI Taxonomy" id="4639"/>
    <lineage>
        <taxon>Eukaryota</taxon>
        <taxon>Viridiplantae</taxon>
        <taxon>Streptophyta</taxon>
        <taxon>Embryophyta</taxon>
        <taxon>Tracheophyta</taxon>
        <taxon>Spermatophyta</taxon>
        <taxon>Magnoliopsida</taxon>
        <taxon>Liliopsida</taxon>
        <taxon>Zingiberales</taxon>
        <taxon>Musaceae</taxon>
        <taxon>Ensete</taxon>
    </lineage>
</organism>
<gene>
    <name evidence="2" type="ORF">B296_00012715</name>
</gene>
<evidence type="ECO:0000313" key="3">
    <source>
        <dbReference type="Proteomes" id="UP000287651"/>
    </source>
</evidence>
<protein>
    <submittedName>
        <fullName evidence="2">Uncharacterized protein</fullName>
    </submittedName>
</protein>
<feature type="region of interest" description="Disordered" evidence="1">
    <location>
        <begin position="66"/>
        <end position="86"/>
    </location>
</feature>
<reference evidence="2 3" key="1">
    <citation type="journal article" date="2014" name="Agronomy (Basel)">
        <title>A Draft Genome Sequence for Ensete ventricosum, the Drought-Tolerant Tree Against Hunger.</title>
        <authorList>
            <person name="Harrison J."/>
            <person name="Moore K.A."/>
            <person name="Paszkiewicz K."/>
            <person name="Jones T."/>
            <person name="Grant M."/>
            <person name="Ambacheew D."/>
            <person name="Muzemil S."/>
            <person name="Studholme D.J."/>
        </authorList>
    </citation>
    <scope>NUCLEOTIDE SEQUENCE [LARGE SCALE GENOMIC DNA]</scope>
</reference>